<organism evidence="1 2">
    <name type="scientific">Polyangium fumosum</name>
    <dbReference type="NCBI Taxonomy" id="889272"/>
    <lineage>
        <taxon>Bacteria</taxon>
        <taxon>Pseudomonadati</taxon>
        <taxon>Myxococcota</taxon>
        <taxon>Polyangia</taxon>
        <taxon>Polyangiales</taxon>
        <taxon>Polyangiaceae</taxon>
        <taxon>Polyangium</taxon>
    </lineage>
</organism>
<dbReference type="Proteomes" id="UP000309215">
    <property type="component" value="Unassembled WGS sequence"/>
</dbReference>
<comment type="caution">
    <text evidence="1">The sequence shown here is derived from an EMBL/GenBank/DDBJ whole genome shotgun (WGS) entry which is preliminary data.</text>
</comment>
<keyword evidence="2" id="KW-1185">Reference proteome</keyword>
<dbReference type="Gene3D" id="2.60.200.60">
    <property type="match status" value="2"/>
</dbReference>
<dbReference type="Pfam" id="PF05488">
    <property type="entry name" value="PAAR_motif"/>
    <property type="match status" value="1"/>
</dbReference>
<proteinExistence type="predicted"/>
<dbReference type="CDD" id="cd14738">
    <property type="entry name" value="PAAR_2"/>
    <property type="match status" value="1"/>
</dbReference>
<name>A0A4U1I976_9BACT</name>
<accession>A0A4U1I976</accession>
<dbReference type="OrthoDB" id="9807902at2"/>
<reference evidence="1 2" key="1">
    <citation type="submission" date="2019-04" db="EMBL/GenBank/DDBJ databases">
        <authorList>
            <person name="Li Y."/>
            <person name="Wang J."/>
        </authorList>
    </citation>
    <scope>NUCLEOTIDE SEQUENCE [LARGE SCALE GENOMIC DNA]</scope>
    <source>
        <strain evidence="1 2">DSM 14668</strain>
    </source>
</reference>
<dbReference type="EMBL" id="SSMQ01000156">
    <property type="protein sequence ID" value="TKC90028.1"/>
    <property type="molecule type" value="Genomic_DNA"/>
</dbReference>
<protein>
    <recommendedName>
        <fullName evidence="3">Type VI secretion protein</fullName>
    </recommendedName>
</protein>
<evidence type="ECO:0000313" key="1">
    <source>
        <dbReference type="EMBL" id="TKC90028.1"/>
    </source>
</evidence>
<evidence type="ECO:0008006" key="3">
    <source>
        <dbReference type="Google" id="ProtNLM"/>
    </source>
</evidence>
<dbReference type="InterPro" id="IPR008727">
    <property type="entry name" value="PAAR_motif"/>
</dbReference>
<sequence length="112" mass="11420">MPPAARLTDLHVCPVMPTGGPILPPCEPRVLIGYMPAARMGDATTCAGPDVIIGGEPTVLIGYRPAARLGDPTAYGGVITIGCPNVLIGKSAQAQTLERAAQEGTPLCEPCA</sequence>
<gene>
    <name evidence="1" type="ORF">E8A74_51195</name>
</gene>
<dbReference type="AlphaFoldDB" id="A0A4U1I976"/>
<evidence type="ECO:0000313" key="2">
    <source>
        <dbReference type="Proteomes" id="UP000309215"/>
    </source>
</evidence>